<dbReference type="GO" id="GO:1902969">
    <property type="term" value="P:mitotic DNA replication"/>
    <property type="evidence" value="ECO:0007669"/>
    <property type="project" value="UniProtKB-ARBA"/>
</dbReference>
<dbReference type="GO" id="GO:0006273">
    <property type="term" value="P:lagging strand elongation"/>
    <property type="evidence" value="ECO:0007669"/>
    <property type="project" value="UniProtKB-ARBA"/>
</dbReference>
<accession>A0A1E3PMC5</accession>
<dbReference type="Gene3D" id="3.60.21.50">
    <property type="match status" value="1"/>
</dbReference>
<keyword evidence="4" id="KW-0808">Transferase</keyword>
<dbReference type="FunFam" id="2.40.50.430:FF:000002">
    <property type="entry name" value="DNA polymerase delta subunit"/>
    <property type="match status" value="1"/>
</dbReference>
<comment type="subcellular location">
    <subcellularLocation>
        <location evidence="1">Nucleus</location>
    </subcellularLocation>
</comment>
<dbReference type="Pfam" id="PF18018">
    <property type="entry name" value="DNA_pol_D_N"/>
    <property type="match status" value="1"/>
</dbReference>
<evidence type="ECO:0000256" key="3">
    <source>
        <dbReference type="ARBA" id="ARBA00012417"/>
    </source>
</evidence>
<dbReference type="Gene3D" id="2.40.50.430">
    <property type="match status" value="1"/>
</dbReference>
<evidence type="ECO:0000256" key="7">
    <source>
        <dbReference type="ARBA" id="ARBA00022932"/>
    </source>
</evidence>
<feature type="domain" description="DNA polymerase alpha/delta/epsilon subunit B" evidence="10">
    <location>
        <begin position="224"/>
        <end position="460"/>
    </location>
</feature>
<comment type="similarity">
    <text evidence="2">Belongs to the DNA polymerase delta/II small subunit family.</text>
</comment>
<dbReference type="InterPro" id="IPR040663">
    <property type="entry name" value="DNA_pol_D_N"/>
</dbReference>
<feature type="domain" description="DNA polymerase delta subunit OB-fold" evidence="11">
    <location>
        <begin position="55"/>
        <end position="191"/>
    </location>
</feature>
<reference evidence="12 13" key="1">
    <citation type="journal article" date="2016" name="Proc. Natl. Acad. Sci. U.S.A.">
        <title>Comparative genomics of biotechnologically important yeasts.</title>
        <authorList>
            <person name="Riley R."/>
            <person name="Haridas S."/>
            <person name="Wolfe K.H."/>
            <person name="Lopes M.R."/>
            <person name="Hittinger C.T."/>
            <person name="Goeker M."/>
            <person name="Salamov A.A."/>
            <person name="Wisecaver J.H."/>
            <person name="Long T.M."/>
            <person name="Calvey C.H."/>
            <person name="Aerts A.L."/>
            <person name="Barry K.W."/>
            <person name="Choi C."/>
            <person name="Clum A."/>
            <person name="Coughlan A.Y."/>
            <person name="Deshpande S."/>
            <person name="Douglass A.P."/>
            <person name="Hanson S.J."/>
            <person name="Klenk H.-P."/>
            <person name="LaButti K.M."/>
            <person name="Lapidus A."/>
            <person name="Lindquist E.A."/>
            <person name="Lipzen A.M."/>
            <person name="Meier-Kolthoff J.P."/>
            <person name="Ohm R.A."/>
            <person name="Otillar R.P."/>
            <person name="Pangilinan J.L."/>
            <person name="Peng Y."/>
            <person name="Rokas A."/>
            <person name="Rosa C.A."/>
            <person name="Scheuner C."/>
            <person name="Sibirny A.A."/>
            <person name="Slot J.C."/>
            <person name="Stielow J.B."/>
            <person name="Sun H."/>
            <person name="Kurtzman C.P."/>
            <person name="Blackwell M."/>
            <person name="Grigoriev I.V."/>
            <person name="Jeffries T.W."/>
        </authorList>
    </citation>
    <scope>NUCLEOTIDE SEQUENCE [LARGE SCALE GENOMIC DNA]</scope>
    <source>
        <strain evidence="12 13">DSM 6958</strain>
    </source>
</reference>
<evidence type="ECO:0000256" key="9">
    <source>
        <dbReference type="ARBA" id="ARBA00049244"/>
    </source>
</evidence>
<dbReference type="GO" id="GO:0006281">
    <property type="term" value="P:DNA repair"/>
    <property type="evidence" value="ECO:0007669"/>
    <property type="project" value="UniProtKB-ARBA"/>
</dbReference>
<evidence type="ECO:0000259" key="10">
    <source>
        <dbReference type="Pfam" id="PF04042"/>
    </source>
</evidence>
<keyword evidence="5" id="KW-0548">Nucleotidyltransferase</keyword>
<dbReference type="AlphaFoldDB" id="A0A1E3PMC5"/>
<dbReference type="FunFam" id="3.60.21.50:FF:000002">
    <property type="entry name" value="DNA polymerase delta small subunit"/>
    <property type="match status" value="1"/>
</dbReference>
<keyword evidence="8" id="KW-0539">Nucleus</keyword>
<dbReference type="InterPro" id="IPR007185">
    <property type="entry name" value="DNA_pol_a/d/e_bsu"/>
</dbReference>
<evidence type="ECO:0000256" key="8">
    <source>
        <dbReference type="ARBA" id="ARBA00023242"/>
    </source>
</evidence>
<dbReference type="GO" id="GO:0003887">
    <property type="term" value="F:DNA-directed DNA polymerase activity"/>
    <property type="evidence" value="ECO:0007669"/>
    <property type="project" value="UniProtKB-KW"/>
</dbReference>
<evidence type="ECO:0000313" key="13">
    <source>
        <dbReference type="Proteomes" id="UP000095009"/>
    </source>
</evidence>
<dbReference type="EC" id="2.7.7.7" evidence="3"/>
<dbReference type="GO" id="GO:0043625">
    <property type="term" value="C:delta DNA polymerase complex"/>
    <property type="evidence" value="ECO:0007669"/>
    <property type="project" value="TreeGrafter"/>
</dbReference>
<evidence type="ECO:0000313" key="12">
    <source>
        <dbReference type="EMBL" id="ODQ66579.1"/>
    </source>
</evidence>
<dbReference type="GO" id="GO:0003677">
    <property type="term" value="F:DNA binding"/>
    <property type="evidence" value="ECO:0007669"/>
    <property type="project" value="InterPro"/>
</dbReference>
<sequence>MATTSSRVMPDSLLNKAKSEETFDCPERSLSTARPIPENSEHFNVALGSRSYINQYAGIYFMRLAELKPSVVKSVSRSWNQAVIDGQSVIYVDKVLDIRENTICWVAGTIYKELKYKPSMLEEVTRSHWGAPPPVPEKYIDPGTDEISLEDESGRVKLVGEKIKSVLLTTGCTIAVMGIETPGGDFDVIDIRLPEFAIQKPFPLRTENKDGRISNKKASPRYLALVSGLEFTADMPHALSVDLLAEFLRGELGGSNTSNLSSDITRLIVAGNSIASPSAEAFEEEGSVVDDLRKSAKLNSRYGHNAVTFDPKPLEHLDDFLANICFSIPVDIMPGEKDPGTISLPQQPMHPIMFPKARKYGTKRGEEPILYETFSSVTNPNWWDIDGVRILGTSGQTIDDIFKYVEGDDRLAMIESTLRWRHLAPTAPDTLNCYPFVEYDPFVINETPHVYFVGNQPRFETRLVEGYDCIDERPVKVRIISVPKFCETGEIVLVNLDNLETESVKFSIDL</sequence>
<gene>
    <name evidence="12" type="ORF">NADFUDRAFT_82357</name>
</gene>
<dbReference type="OrthoDB" id="3763at2759"/>
<evidence type="ECO:0000256" key="5">
    <source>
        <dbReference type="ARBA" id="ARBA00022695"/>
    </source>
</evidence>
<dbReference type="PANTHER" id="PTHR10416">
    <property type="entry name" value="DNA POLYMERASE DELTA SUBUNIT 2"/>
    <property type="match status" value="1"/>
</dbReference>
<dbReference type="PANTHER" id="PTHR10416:SF0">
    <property type="entry name" value="DNA POLYMERASE DELTA SUBUNIT 2"/>
    <property type="match status" value="1"/>
</dbReference>
<dbReference type="Pfam" id="PF04042">
    <property type="entry name" value="DNA_pol_E_B"/>
    <property type="match status" value="1"/>
</dbReference>
<organism evidence="12 13">
    <name type="scientific">Nadsonia fulvescens var. elongata DSM 6958</name>
    <dbReference type="NCBI Taxonomy" id="857566"/>
    <lineage>
        <taxon>Eukaryota</taxon>
        <taxon>Fungi</taxon>
        <taxon>Dikarya</taxon>
        <taxon>Ascomycota</taxon>
        <taxon>Saccharomycotina</taxon>
        <taxon>Dipodascomycetes</taxon>
        <taxon>Dipodascales</taxon>
        <taxon>Dipodascales incertae sedis</taxon>
        <taxon>Nadsonia</taxon>
    </lineage>
</organism>
<evidence type="ECO:0000256" key="2">
    <source>
        <dbReference type="ARBA" id="ARBA00006035"/>
    </source>
</evidence>
<keyword evidence="13" id="KW-1185">Reference proteome</keyword>
<comment type="catalytic activity">
    <reaction evidence="9">
        <text>DNA(n) + a 2'-deoxyribonucleoside 5'-triphosphate = DNA(n+1) + diphosphate</text>
        <dbReference type="Rhea" id="RHEA:22508"/>
        <dbReference type="Rhea" id="RHEA-COMP:17339"/>
        <dbReference type="Rhea" id="RHEA-COMP:17340"/>
        <dbReference type="ChEBI" id="CHEBI:33019"/>
        <dbReference type="ChEBI" id="CHEBI:61560"/>
        <dbReference type="ChEBI" id="CHEBI:173112"/>
        <dbReference type="EC" id="2.7.7.7"/>
    </reaction>
</comment>
<proteinExistence type="inferred from homology"/>
<dbReference type="Proteomes" id="UP000095009">
    <property type="component" value="Unassembled WGS sequence"/>
</dbReference>
<evidence type="ECO:0000256" key="4">
    <source>
        <dbReference type="ARBA" id="ARBA00022679"/>
    </source>
</evidence>
<keyword evidence="7" id="KW-0239">DNA-directed DNA polymerase</keyword>
<evidence type="ECO:0000256" key="1">
    <source>
        <dbReference type="ARBA" id="ARBA00004123"/>
    </source>
</evidence>
<protein>
    <recommendedName>
        <fullName evidence="3">DNA-directed DNA polymerase</fullName>
        <ecNumber evidence="3">2.7.7.7</ecNumber>
    </recommendedName>
</protein>
<dbReference type="STRING" id="857566.A0A1E3PMC5"/>
<dbReference type="CDD" id="cd07387">
    <property type="entry name" value="MPP_PolD2_C"/>
    <property type="match status" value="1"/>
</dbReference>
<evidence type="ECO:0000256" key="6">
    <source>
        <dbReference type="ARBA" id="ARBA00022705"/>
    </source>
</evidence>
<dbReference type="InterPro" id="IPR024826">
    <property type="entry name" value="DNA_pol_delta/II_ssu"/>
</dbReference>
<dbReference type="InterPro" id="IPR041863">
    <property type="entry name" value="PolD2_C"/>
</dbReference>
<dbReference type="EMBL" id="KV454408">
    <property type="protein sequence ID" value="ODQ66579.1"/>
    <property type="molecule type" value="Genomic_DNA"/>
</dbReference>
<name>A0A1E3PMC5_9ASCO</name>
<evidence type="ECO:0000259" key="11">
    <source>
        <dbReference type="Pfam" id="PF18018"/>
    </source>
</evidence>
<keyword evidence="6" id="KW-0235">DNA replication</keyword>